<organism evidence="2 3">
    <name type="scientific">Aquibium pacificus</name>
    <dbReference type="NCBI Taxonomy" id="3153579"/>
    <lineage>
        <taxon>Bacteria</taxon>
        <taxon>Pseudomonadati</taxon>
        <taxon>Pseudomonadota</taxon>
        <taxon>Alphaproteobacteria</taxon>
        <taxon>Hyphomicrobiales</taxon>
        <taxon>Phyllobacteriaceae</taxon>
        <taxon>Aquibium</taxon>
    </lineage>
</organism>
<accession>A0ABV3SE28</accession>
<dbReference type="EMBL" id="JBDPGJ010000001">
    <property type="protein sequence ID" value="MEX0404992.1"/>
    <property type="molecule type" value="Genomic_DNA"/>
</dbReference>
<evidence type="ECO:0000313" key="3">
    <source>
        <dbReference type="Proteomes" id="UP001556692"/>
    </source>
</evidence>
<name>A0ABV3SE28_9HYPH</name>
<sequence length="61" mass="6605">MTALIYLIPVALALGALGLVAFLWSLRSGQYDDLDGAAERILVDDEEPPAPTHRPSRSARN</sequence>
<evidence type="ECO:0000313" key="2">
    <source>
        <dbReference type="EMBL" id="MEX0404992.1"/>
    </source>
</evidence>
<comment type="caution">
    <text evidence="2">The sequence shown here is derived from an EMBL/GenBank/DDBJ whole genome shotgun (WGS) entry which is preliminary data.</text>
</comment>
<dbReference type="Proteomes" id="UP001556692">
    <property type="component" value="Unassembled WGS sequence"/>
</dbReference>
<keyword evidence="3" id="KW-1185">Reference proteome</keyword>
<keyword evidence="1" id="KW-0812">Transmembrane</keyword>
<dbReference type="RefSeq" id="WP_367952849.1">
    <property type="nucleotide sequence ID" value="NZ_JBDPGJ010000001.1"/>
</dbReference>
<protein>
    <submittedName>
        <fullName evidence="2">Cbb3-type cytochrome oxidase assembly protein CcoS</fullName>
    </submittedName>
</protein>
<dbReference type="PANTHER" id="PTHR41532:SF1">
    <property type="entry name" value="FIXS PROTEIN"/>
    <property type="match status" value="1"/>
</dbReference>
<feature type="transmembrane region" description="Helical" evidence="1">
    <location>
        <begin position="6"/>
        <end position="26"/>
    </location>
</feature>
<dbReference type="Pfam" id="PF03597">
    <property type="entry name" value="FixS"/>
    <property type="match status" value="1"/>
</dbReference>
<keyword evidence="1" id="KW-0472">Membrane</keyword>
<dbReference type="PANTHER" id="PTHR41532">
    <property type="entry name" value="FIXS PROTEIN"/>
    <property type="match status" value="1"/>
</dbReference>
<proteinExistence type="predicted"/>
<gene>
    <name evidence="2" type="primary">ccoS</name>
    <name evidence="2" type="ORF">ABGN05_04865</name>
</gene>
<dbReference type="InterPro" id="IPR004714">
    <property type="entry name" value="Cyt_oxidase_maturation_cbb3"/>
</dbReference>
<evidence type="ECO:0000256" key="1">
    <source>
        <dbReference type="SAM" id="Phobius"/>
    </source>
</evidence>
<reference evidence="2 3" key="1">
    <citation type="submission" date="2024-05" db="EMBL/GenBank/DDBJ databases">
        <authorList>
            <person name="Jiang F."/>
        </authorList>
    </citation>
    <scope>NUCLEOTIDE SEQUENCE [LARGE SCALE GENOMIC DNA]</scope>
    <source>
        <strain evidence="2 3">LZ166</strain>
    </source>
</reference>
<dbReference type="NCBIfam" id="TIGR00847">
    <property type="entry name" value="ccoS"/>
    <property type="match status" value="1"/>
</dbReference>
<keyword evidence="1" id="KW-1133">Transmembrane helix</keyword>